<proteinExistence type="predicted"/>
<reference evidence="1 2" key="1">
    <citation type="submission" date="2019-03" db="EMBL/GenBank/DDBJ databases">
        <title>First draft genome of Liparis tanakae, snailfish: a comprehensive survey of snailfish specific genes.</title>
        <authorList>
            <person name="Kim W."/>
            <person name="Song I."/>
            <person name="Jeong J.-H."/>
            <person name="Kim D."/>
            <person name="Kim S."/>
            <person name="Ryu S."/>
            <person name="Song J.Y."/>
            <person name="Lee S.K."/>
        </authorList>
    </citation>
    <scope>NUCLEOTIDE SEQUENCE [LARGE SCALE GENOMIC DNA]</scope>
    <source>
        <tissue evidence="1">Muscle</tissue>
    </source>
</reference>
<organism evidence="1 2">
    <name type="scientific">Liparis tanakae</name>
    <name type="common">Tanaka's snailfish</name>
    <dbReference type="NCBI Taxonomy" id="230148"/>
    <lineage>
        <taxon>Eukaryota</taxon>
        <taxon>Metazoa</taxon>
        <taxon>Chordata</taxon>
        <taxon>Craniata</taxon>
        <taxon>Vertebrata</taxon>
        <taxon>Euteleostomi</taxon>
        <taxon>Actinopterygii</taxon>
        <taxon>Neopterygii</taxon>
        <taxon>Teleostei</taxon>
        <taxon>Neoteleostei</taxon>
        <taxon>Acanthomorphata</taxon>
        <taxon>Eupercaria</taxon>
        <taxon>Perciformes</taxon>
        <taxon>Cottioidei</taxon>
        <taxon>Cottales</taxon>
        <taxon>Liparidae</taxon>
        <taxon>Liparis</taxon>
    </lineage>
</organism>
<evidence type="ECO:0000313" key="2">
    <source>
        <dbReference type="Proteomes" id="UP000314294"/>
    </source>
</evidence>
<keyword evidence="2" id="KW-1185">Reference proteome</keyword>
<evidence type="ECO:0000313" key="1">
    <source>
        <dbReference type="EMBL" id="TNN32048.1"/>
    </source>
</evidence>
<dbReference type="AlphaFoldDB" id="A0A4Z2ETE4"/>
<accession>A0A4Z2ETE4</accession>
<gene>
    <name evidence="1" type="ORF">EYF80_057793</name>
</gene>
<comment type="caution">
    <text evidence="1">The sequence shown here is derived from an EMBL/GenBank/DDBJ whole genome shotgun (WGS) entry which is preliminary data.</text>
</comment>
<protein>
    <submittedName>
        <fullName evidence="1">Uncharacterized protein</fullName>
    </submittedName>
</protein>
<dbReference type="Proteomes" id="UP000314294">
    <property type="component" value="Unassembled WGS sequence"/>
</dbReference>
<sequence length="206" mass="22775">MSSLQVHDATPASFFADTVYQPPSSFEVGWMRRHTWRRRGGVKETWEESRRHGRSQGDMGGVKETWEEPFRNRVCQGAGHSPGSVLGSRNGVVVFLPEDGGGGHAHHAALQPDRRAVGDADVLQLLHELGRRVDDQRVDAVLPHQHLVAAVRVDGPPVHQPHELRVGEAAHLRDKERAREARRDVCAALAGGRRPTLQSSRQSLPS</sequence>
<name>A0A4Z2ETE4_9TELE</name>
<dbReference type="EMBL" id="SRLO01002965">
    <property type="protein sequence ID" value="TNN32048.1"/>
    <property type="molecule type" value="Genomic_DNA"/>
</dbReference>